<organism evidence="1 2">
    <name type="scientific">Lutibaculum baratangense AMV1</name>
    <dbReference type="NCBI Taxonomy" id="631454"/>
    <lineage>
        <taxon>Bacteria</taxon>
        <taxon>Pseudomonadati</taxon>
        <taxon>Pseudomonadota</taxon>
        <taxon>Alphaproteobacteria</taxon>
        <taxon>Hyphomicrobiales</taxon>
        <taxon>Tepidamorphaceae</taxon>
        <taxon>Lutibaculum</taxon>
    </lineage>
</organism>
<accession>V4R673</accession>
<dbReference type="AlphaFoldDB" id="V4R673"/>
<proteinExistence type="predicted"/>
<dbReference type="Proteomes" id="UP000017819">
    <property type="component" value="Unassembled WGS sequence"/>
</dbReference>
<protein>
    <submittedName>
        <fullName evidence="1">Uncharacterized protein</fullName>
    </submittedName>
</protein>
<evidence type="ECO:0000313" key="1">
    <source>
        <dbReference type="EMBL" id="ESR27427.1"/>
    </source>
</evidence>
<gene>
    <name evidence="1" type="ORF">N177_0121</name>
</gene>
<dbReference type="EMBL" id="AWXZ01000005">
    <property type="protein sequence ID" value="ESR27427.1"/>
    <property type="molecule type" value="Genomic_DNA"/>
</dbReference>
<sequence>MSNPAYDGITFFVWPPAYNESLYLAEDEPGYPLTEWGEIARDWFMETQRRVSGVH</sequence>
<reference evidence="1 2" key="1">
    <citation type="journal article" date="2014" name="Genome Announc.">
        <title>Draft Genome Sequence of Lutibaculum baratangense Strain AMV1T, Isolated from a Mud Volcano in Andamans, India.</title>
        <authorList>
            <person name="Singh A."/>
            <person name="Sreenivas A."/>
            <person name="Sathyanarayana Reddy G."/>
            <person name="Pinnaka A.K."/>
            <person name="Shivaji S."/>
        </authorList>
    </citation>
    <scope>NUCLEOTIDE SEQUENCE [LARGE SCALE GENOMIC DNA]</scope>
    <source>
        <strain evidence="1 2">AMV1</strain>
    </source>
</reference>
<name>V4R673_9HYPH</name>
<keyword evidence="2" id="KW-1185">Reference proteome</keyword>
<evidence type="ECO:0000313" key="2">
    <source>
        <dbReference type="Proteomes" id="UP000017819"/>
    </source>
</evidence>
<comment type="caution">
    <text evidence="1">The sequence shown here is derived from an EMBL/GenBank/DDBJ whole genome shotgun (WGS) entry which is preliminary data.</text>
</comment>